<dbReference type="Pfam" id="PF04439">
    <property type="entry name" value="Adenyl_transf"/>
    <property type="match status" value="1"/>
</dbReference>
<reference evidence="1 2" key="1">
    <citation type="submission" date="2018-09" db="EMBL/GenBank/DDBJ databases">
        <title>Bacillus saliacetes sp. nov., isolated from Thai shrimp paste (Ka-pi).</title>
        <authorList>
            <person name="Daroonpunt R."/>
            <person name="Tanasupawat S."/>
            <person name="Yiamsombut S."/>
        </authorList>
    </citation>
    <scope>NUCLEOTIDE SEQUENCE [LARGE SCALE GENOMIC DNA]</scope>
    <source>
        <strain evidence="1 2">SKP7-4</strain>
    </source>
</reference>
<dbReference type="InterPro" id="IPR043519">
    <property type="entry name" value="NT_sf"/>
</dbReference>
<protein>
    <recommendedName>
        <fullName evidence="3">Nucleotidyltransferase domain-containing protein</fullName>
    </recommendedName>
</protein>
<dbReference type="Gene3D" id="3.30.460.10">
    <property type="entry name" value="Beta Polymerase, domain 2"/>
    <property type="match status" value="1"/>
</dbReference>
<dbReference type="AlphaFoldDB" id="A0A3A1R3N9"/>
<evidence type="ECO:0008006" key="3">
    <source>
        <dbReference type="Google" id="ProtNLM"/>
    </source>
</evidence>
<dbReference type="EMBL" id="QXIR01000004">
    <property type="protein sequence ID" value="RIW37345.1"/>
    <property type="molecule type" value="Genomic_DNA"/>
</dbReference>
<dbReference type="InterPro" id="IPR007530">
    <property type="entry name" value="Aminoglycoside_adenylylTfrase"/>
</dbReference>
<dbReference type="OrthoDB" id="2821267at2"/>
<sequence>MKRCTMYTPEERSVYFEQLIEKVELFETVEGIVQIGSGVDGYNDEYSDIDLMVAVKDIEDAGPAKDLVKQIFNEYKSGYIKEKNFSKDIFLLIVILEDQMEFNISIVPTAFLTVRSPLWNVVVDKTGNVIEKMNAENEKFITKPVKYNVGFDLPFEFVYYARSLEKELMRNNLIYALKMLDEMRDFTLTVQALNEDKKLHQFKAYETLDQSFIKVYLSTYPEGMTAEHVRDSAARLKELFITTLKKNTIFSMDEDLKDLLNHSFPSKQAK</sequence>
<comment type="caution">
    <text evidence="1">The sequence shown here is derived from an EMBL/GenBank/DDBJ whole genome shotgun (WGS) entry which is preliminary data.</text>
</comment>
<evidence type="ECO:0000313" key="2">
    <source>
        <dbReference type="Proteomes" id="UP000265801"/>
    </source>
</evidence>
<proteinExistence type="predicted"/>
<accession>A0A3A1R3N9</accession>
<keyword evidence="2" id="KW-1185">Reference proteome</keyword>
<organism evidence="1 2">
    <name type="scientific">Bacillus salacetis</name>
    <dbReference type="NCBI Taxonomy" id="2315464"/>
    <lineage>
        <taxon>Bacteria</taxon>
        <taxon>Bacillati</taxon>
        <taxon>Bacillota</taxon>
        <taxon>Bacilli</taxon>
        <taxon>Bacillales</taxon>
        <taxon>Bacillaceae</taxon>
        <taxon>Bacillus</taxon>
    </lineage>
</organism>
<dbReference type="SUPFAM" id="SSF81301">
    <property type="entry name" value="Nucleotidyltransferase"/>
    <property type="match status" value="1"/>
</dbReference>
<name>A0A3A1R3N9_9BACI</name>
<dbReference type="Proteomes" id="UP000265801">
    <property type="component" value="Unassembled WGS sequence"/>
</dbReference>
<evidence type="ECO:0000313" key="1">
    <source>
        <dbReference type="EMBL" id="RIW37345.1"/>
    </source>
</evidence>
<gene>
    <name evidence="1" type="ORF">D3H55_04725</name>
</gene>